<evidence type="ECO:0000256" key="3">
    <source>
        <dbReference type="ARBA" id="ARBA00022737"/>
    </source>
</evidence>
<keyword evidence="3" id="KW-0677">Repeat</keyword>
<evidence type="ECO:0000256" key="2">
    <source>
        <dbReference type="ARBA" id="ARBA00022723"/>
    </source>
</evidence>
<reference evidence="10" key="1">
    <citation type="submission" date="2025-08" db="UniProtKB">
        <authorList>
            <consortium name="Ensembl"/>
        </authorList>
    </citation>
    <scope>IDENTIFICATION</scope>
</reference>
<organism evidence="10 11">
    <name type="scientific">Cyclopterus lumpus</name>
    <name type="common">Lumpsucker</name>
    <dbReference type="NCBI Taxonomy" id="8103"/>
    <lineage>
        <taxon>Eukaryota</taxon>
        <taxon>Metazoa</taxon>
        <taxon>Chordata</taxon>
        <taxon>Craniata</taxon>
        <taxon>Vertebrata</taxon>
        <taxon>Euteleostomi</taxon>
        <taxon>Actinopterygii</taxon>
        <taxon>Neopterygii</taxon>
        <taxon>Teleostei</taxon>
        <taxon>Neoteleostei</taxon>
        <taxon>Acanthomorphata</taxon>
        <taxon>Eupercaria</taxon>
        <taxon>Perciformes</taxon>
        <taxon>Cottioidei</taxon>
        <taxon>Cottales</taxon>
        <taxon>Cyclopteridae</taxon>
        <taxon>Cyclopterus</taxon>
    </lineage>
</organism>
<sequence length="489" mass="56309">MAIHLSHVDSPNISPEPFICRECGQSFRLSVSLIEHMSIHKEKTARLTEEIKGVNDKNKEDKKKRKFRRHDIMPHITVRKKIQNDDDSEIFSCNICSYRALSKSVFKNHLLRRHQQTLEEKGVEPLIDKIEEPSKVPHVPTTKTSVEDTEITSKISIKNQIPSKRACSPSDSNDISDLFKNSKIKRGLKSPLTESKLDKSINVLLSRQRHGKKTPEQRKESNNLRTSVQDSKGDSDGSDQLPRTLTIKVEDSASSPNGHWMASTAAEIDQSTVRKSPSKRKMSIPYRNTFEQDSCFILPKPLLSPMKMNQEEDEDDDDEEESDCKEKDIFQFSDTDTDDIFDNGIKKEKQNIIYTYSRRMSMRGALQASKRLFEKIKTEDLQETIDSHQIPLSEDFTGDFDLELESDRKNCPYCPAVFESGVGLSNHVRGHLHRVGLSYNARHVVSPEQVASQDRRPRIRRKISAFRRLKKGNYCMLSYERESMLYYNL</sequence>
<evidence type="ECO:0000256" key="5">
    <source>
        <dbReference type="ARBA" id="ARBA00022833"/>
    </source>
</evidence>
<evidence type="ECO:0000256" key="4">
    <source>
        <dbReference type="ARBA" id="ARBA00022771"/>
    </source>
</evidence>
<protein>
    <recommendedName>
        <fullName evidence="9">C2H2-type domain-containing protein</fullName>
    </recommendedName>
</protein>
<keyword evidence="4 7" id="KW-0863">Zinc-finger</keyword>
<feature type="domain" description="C2H2-type" evidence="9">
    <location>
        <begin position="18"/>
        <end position="45"/>
    </location>
</feature>
<dbReference type="AlphaFoldDB" id="A0A8C2ZU78"/>
<accession>A0A8C2ZU78</accession>
<dbReference type="InterPro" id="IPR051643">
    <property type="entry name" value="Transcr_Reg_ZincFinger"/>
</dbReference>
<reference evidence="10" key="2">
    <citation type="submission" date="2025-09" db="UniProtKB">
        <authorList>
            <consortium name="Ensembl"/>
        </authorList>
    </citation>
    <scope>IDENTIFICATION</scope>
</reference>
<dbReference type="GeneTree" id="ENSGT00940000158258"/>
<dbReference type="SMART" id="SM00355">
    <property type="entry name" value="ZnF_C2H2"/>
    <property type="match status" value="3"/>
</dbReference>
<evidence type="ECO:0000259" key="9">
    <source>
        <dbReference type="PROSITE" id="PS50157"/>
    </source>
</evidence>
<dbReference type="FunFam" id="3.30.160.60:FF:000100">
    <property type="entry name" value="Zinc finger 45-like"/>
    <property type="match status" value="1"/>
</dbReference>
<dbReference type="InterPro" id="IPR013087">
    <property type="entry name" value="Znf_C2H2_type"/>
</dbReference>
<evidence type="ECO:0000313" key="10">
    <source>
        <dbReference type="Ensembl" id="ENSCLMP00005032528.1"/>
    </source>
</evidence>
<dbReference type="GO" id="GO:0000981">
    <property type="term" value="F:DNA-binding transcription factor activity, RNA polymerase II-specific"/>
    <property type="evidence" value="ECO:0007669"/>
    <property type="project" value="TreeGrafter"/>
</dbReference>
<proteinExistence type="predicted"/>
<dbReference type="Proteomes" id="UP000694565">
    <property type="component" value="Unplaced"/>
</dbReference>
<keyword evidence="5" id="KW-0862">Zinc</keyword>
<dbReference type="SUPFAM" id="SSF57667">
    <property type="entry name" value="beta-beta-alpha zinc fingers"/>
    <property type="match status" value="1"/>
</dbReference>
<dbReference type="PROSITE" id="PS00028">
    <property type="entry name" value="ZINC_FINGER_C2H2_1"/>
    <property type="match status" value="2"/>
</dbReference>
<comment type="subcellular location">
    <subcellularLocation>
        <location evidence="1">Nucleus</location>
    </subcellularLocation>
</comment>
<dbReference type="Gene3D" id="3.30.160.60">
    <property type="entry name" value="Classic Zinc Finger"/>
    <property type="match status" value="1"/>
</dbReference>
<evidence type="ECO:0000256" key="8">
    <source>
        <dbReference type="SAM" id="MobiDB-lite"/>
    </source>
</evidence>
<dbReference type="PANTHER" id="PTHR24396:SF25">
    <property type="entry name" value="ZINC FINGER PROTEIN 644"/>
    <property type="match status" value="1"/>
</dbReference>
<feature type="compositionally biased region" description="Basic and acidic residues" evidence="8">
    <location>
        <begin position="213"/>
        <end position="222"/>
    </location>
</feature>
<keyword evidence="11" id="KW-1185">Reference proteome</keyword>
<dbReference type="PANTHER" id="PTHR24396">
    <property type="entry name" value="ZINC FINGER PROTEIN"/>
    <property type="match status" value="1"/>
</dbReference>
<evidence type="ECO:0000256" key="6">
    <source>
        <dbReference type="ARBA" id="ARBA00023242"/>
    </source>
</evidence>
<dbReference type="GO" id="GO:0000978">
    <property type="term" value="F:RNA polymerase II cis-regulatory region sequence-specific DNA binding"/>
    <property type="evidence" value="ECO:0007669"/>
    <property type="project" value="TreeGrafter"/>
</dbReference>
<dbReference type="PROSITE" id="PS50157">
    <property type="entry name" value="ZINC_FINGER_C2H2_2"/>
    <property type="match status" value="1"/>
</dbReference>
<dbReference type="GO" id="GO:0008270">
    <property type="term" value="F:zinc ion binding"/>
    <property type="evidence" value="ECO:0007669"/>
    <property type="project" value="UniProtKB-KW"/>
</dbReference>
<evidence type="ECO:0000256" key="1">
    <source>
        <dbReference type="ARBA" id="ARBA00004123"/>
    </source>
</evidence>
<name>A0A8C2ZU78_CYCLU</name>
<dbReference type="Ensembl" id="ENSCLMT00005033902.1">
    <property type="protein sequence ID" value="ENSCLMP00005032528.1"/>
    <property type="gene ID" value="ENSCLMG00005015647.1"/>
</dbReference>
<dbReference type="InterPro" id="IPR036236">
    <property type="entry name" value="Znf_C2H2_sf"/>
</dbReference>
<feature type="region of interest" description="Disordered" evidence="8">
    <location>
        <begin position="201"/>
        <end position="242"/>
    </location>
</feature>
<evidence type="ECO:0000256" key="7">
    <source>
        <dbReference type="PROSITE-ProRule" id="PRU00042"/>
    </source>
</evidence>
<evidence type="ECO:0000313" key="11">
    <source>
        <dbReference type="Proteomes" id="UP000694565"/>
    </source>
</evidence>
<dbReference type="Pfam" id="PF00096">
    <property type="entry name" value="zf-C2H2"/>
    <property type="match status" value="1"/>
</dbReference>
<keyword evidence="6" id="KW-0539">Nucleus</keyword>
<keyword evidence="2" id="KW-0479">Metal-binding</keyword>
<dbReference type="GO" id="GO:0005634">
    <property type="term" value="C:nucleus"/>
    <property type="evidence" value="ECO:0007669"/>
    <property type="project" value="UniProtKB-SubCell"/>
</dbReference>